<evidence type="ECO:0000256" key="2">
    <source>
        <dbReference type="ARBA" id="ARBA00001946"/>
    </source>
</evidence>
<feature type="binding site" evidence="14">
    <location>
        <begin position="371"/>
        <end position="374"/>
    </location>
    <ligand>
        <name>ATP</name>
        <dbReference type="ChEBI" id="CHEBI:30616"/>
    </ligand>
</feature>
<dbReference type="InterPro" id="IPR001576">
    <property type="entry name" value="Phosphoglycerate_kinase"/>
</dbReference>
<comment type="subunit">
    <text evidence="5 16">Monomer.</text>
</comment>
<comment type="cofactor">
    <cofactor evidence="2">
        <name>Mg(2+)</name>
        <dbReference type="ChEBI" id="CHEBI:18420"/>
    </cofactor>
</comment>
<keyword evidence="12" id="KW-0460">Magnesium</keyword>
<keyword evidence="19" id="KW-1185">Reference proteome</keyword>
<dbReference type="GO" id="GO:0005524">
    <property type="term" value="F:ATP binding"/>
    <property type="evidence" value="ECO:0000318"/>
    <property type="project" value="GO_Central"/>
</dbReference>
<dbReference type="InterPro" id="IPR015824">
    <property type="entry name" value="Phosphoglycerate_kinase_N"/>
</dbReference>
<evidence type="ECO:0000313" key="17">
    <source>
        <dbReference type="EMBL" id="ESO03328.1"/>
    </source>
</evidence>
<proteinExistence type="inferred from homology"/>
<evidence type="ECO:0000256" key="7">
    <source>
        <dbReference type="ARBA" id="ARBA00022679"/>
    </source>
</evidence>
<dbReference type="GO" id="GO:0006094">
    <property type="term" value="P:gluconeogenesis"/>
    <property type="evidence" value="ECO:0000318"/>
    <property type="project" value="GO_Central"/>
</dbReference>
<comment type="pathway">
    <text evidence="3 15">Carbohydrate degradation; glycolysis; pyruvate from D-glyceraldehyde 3-phosphate: step 2/5.</text>
</comment>
<comment type="similarity">
    <text evidence="4 15">Belongs to the phosphoglycerate kinase family.</text>
</comment>
<reference evidence="19" key="1">
    <citation type="submission" date="2012-12" db="EMBL/GenBank/DDBJ databases">
        <authorList>
            <person name="Hellsten U."/>
            <person name="Grimwood J."/>
            <person name="Chapman J.A."/>
            <person name="Shapiro H."/>
            <person name="Aerts A."/>
            <person name="Otillar R.P."/>
            <person name="Terry A.Y."/>
            <person name="Boore J.L."/>
            <person name="Simakov O."/>
            <person name="Marletaz F."/>
            <person name="Cho S.-J."/>
            <person name="Edsinger-Gonzales E."/>
            <person name="Havlak P."/>
            <person name="Kuo D.-H."/>
            <person name="Larsson T."/>
            <person name="Lv J."/>
            <person name="Arendt D."/>
            <person name="Savage R."/>
            <person name="Osoegawa K."/>
            <person name="de Jong P."/>
            <person name="Lindberg D.R."/>
            <person name="Seaver E.C."/>
            <person name="Weisblat D.A."/>
            <person name="Putnam N.H."/>
            <person name="Grigoriev I.V."/>
            <person name="Rokhsar D.S."/>
        </authorList>
    </citation>
    <scope>NUCLEOTIDE SEQUENCE</scope>
</reference>
<dbReference type="UniPathway" id="UPA00109">
    <property type="reaction ID" value="UER00185"/>
</dbReference>
<accession>T1G412</accession>
<organism evidence="18 19">
    <name type="scientific">Helobdella robusta</name>
    <name type="common">Californian leech</name>
    <dbReference type="NCBI Taxonomy" id="6412"/>
    <lineage>
        <taxon>Eukaryota</taxon>
        <taxon>Metazoa</taxon>
        <taxon>Spiralia</taxon>
        <taxon>Lophotrochozoa</taxon>
        <taxon>Annelida</taxon>
        <taxon>Clitellata</taxon>
        <taxon>Hirudinea</taxon>
        <taxon>Rhynchobdellida</taxon>
        <taxon>Glossiphoniidae</taxon>
        <taxon>Helobdella</taxon>
    </lineage>
</organism>
<keyword evidence="13" id="KW-0324">Glycolysis</keyword>
<dbReference type="RefSeq" id="XP_009018476.1">
    <property type="nucleotide sequence ID" value="XM_009020228.1"/>
</dbReference>
<keyword evidence="8" id="KW-0479">Metal-binding</keyword>
<dbReference type="PIRSF" id="PIRSF000724">
    <property type="entry name" value="Pgk"/>
    <property type="match status" value="1"/>
</dbReference>
<reference evidence="17 19" key="2">
    <citation type="journal article" date="2013" name="Nature">
        <title>Insights into bilaterian evolution from three spiralian genomes.</title>
        <authorList>
            <person name="Simakov O."/>
            <person name="Marletaz F."/>
            <person name="Cho S.J."/>
            <person name="Edsinger-Gonzales E."/>
            <person name="Havlak P."/>
            <person name="Hellsten U."/>
            <person name="Kuo D.H."/>
            <person name="Larsson T."/>
            <person name="Lv J."/>
            <person name="Arendt D."/>
            <person name="Savage R."/>
            <person name="Osoegawa K."/>
            <person name="de Jong P."/>
            <person name="Grimwood J."/>
            <person name="Chapman J.A."/>
            <person name="Shapiro H."/>
            <person name="Aerts A."/>
            <person name="Otillar R.P."/>
            <person name="Terry A.Y."/>
            <person name="Boore J.L."/>
            <person name="Grigoriev I.V."/>
            <person name="Lindberg D.R."/>
            <person name="Seaver E.C."/>
            <person name="Weisblat D.A."/>
            <person name="Putnam N.H."/>
            <person name="Rokhsar D.S."/>
        </authorList>
    </citation>
    <scope>NUCLEOTIDE SEQUENCE</scope>
</reference>
<dbReference type="Pfam" id="PF00162">
    <property type="entry name" value="PGK"/>
    <property type="match status" value="1"/>
</dbReference>
<dbReference type="EnsemblMetazoa" id="HelroT80463">
    <property type="protein sequence ID" value="HelroP80463"/>
    <property type="gene ID" value="HelroG80463"/>
</dbReference>
<dbReference type="PANTHER" id="PTHR11406">
    <property type="entry name" value="PHOSPHOGLYCERATE KINASE"/>
    <property type="match status" value="1"/>
</dbReference>
<dbReference type="FunFam" id="3.40.50.1260:FF:000003">
    <property type="entry name" value="Phosphoglycerate kinase"/>
    <property type="match status" value="1"/>
</dbReference>
<evidence type="ECO:0000256" key="16">
    <source>
        <dbReference type="RuleBase" id="RU000696"/>
    </source>
</evidence>
<evidence type="ECO:0000256" key="9">
    <source>
        <dbReference type="ARBA" id="ARBA00022741"/>
    </source>
</evidence>
<dbReference type="HOGENOM" id="CLU_025427_0_0_1"/>
<dbReference type="GO" id="GO:0006096">
    <property type="term" value="P:glycolytic process"/>
    <property type="evidence" value="ECO:0000318"/>
    <property type="project" value="GO_Central"/>
</dbReference>
<evidence type="ECO:0000256" key="4">
    <source>
        <dbReference type="ARBA" id="ARBA00008982"/>
    </source>
</evidence>
<dbReference type="GO" id="GO:0043531">
    <property type="term" value="F:ADP binding"/>
    <property type="evidence" value="ECO:0000318"/>
    <property type="project" value="GO_Central"/>
</dbReference>
<evidence type="ECO:0000256" key="12">
    <source>
        <dbReference type="ARBA" id="ARBA00022842"/>
    </source>
</evidence>
<dbReference type="GeneID" id="20215810"/>
<gene>
    <name evidence="18" type="primary">20215810</name>
    <name evidence="17" type="ORF">HELRODRAFT_80463</name>
</gene>
<dbReference type="Proteomes" id="UP000015101">
    <property type="component" value="Unassembled WGS sequence"/>
</dbReference>
<protein>
    <recommendedName>
        <fullName evidence="6 15">Phosphoglycerate kinase</fullName>
        <ecNumber evidence="6 15">2.7.2.3</ecNumber>
    </recommendedName>
</protein>
<name>T1G412_HELRO</name>
<dbReference type="AlphaFoldDB" id="T1G412"/>
<dbReference type="GO" id="GO:0005829">
    <property type="term" value="C:cytosol"/>
    <property type="evidence" value="ECO:0000318"/>
    <property type="project" value="GO_Central"/>
</dbReference>
<evidence type="ECO:0000256" key="11">
    <source>
        <dbReference type="ARBA" id="ARBA00022840"/>
    </source>
</evidence>
<evidence type="ECO:0000256" key="5">
    <source>
        <dbReference type="ARBA" id="ARBA00011245"/>
    </source>
</evidence>
<dbReference type="PANTHER" id="PTHR11406:SF0">
    <property type="entry name" value="PHOSPHOGLYCERATE KINASE"/>
    <property type="match status" value="1"/>
</dbReference>
<keyword evidence="10 15" id="KW-0418">Kinase</keyword>
<dbReference type="InterPro" id="IPR036043">
    <property type="entry name" value="Phosphoglycerate_kinase_sf"/>
</dbReference>
<evidence type="ECO:0000256" key="6">
    <source>
        <dbReference type="ARBA" id="ARBA00013061"/>
    </source>
</evidence>
<keyword evidence="7 15" id="KW-0808">Transferase</keyword>
<dbReference type="EC" id="2.7.2.3" evidence="6 15"/>
<dbReference type="PRINTS" id="PR00477">
    <property type="entry name" value="PHGLYCKINASE"/>
</dbReference>
<feature type="binding site" evidence="14">
    <location>
        <position position="342"/>
    </location>
    <ligand>
        <name>ATP</name>
        <dbReference type="ChEBI" id="CHEBI:30616"/>
    </ligand>
</feature>
<evidence type="ECO:0000313" key="18">
    <source>
        <dbReference type="EnsemblMetazoa" id="HelroP80463"/>
    </source>
</evidence>
<dbReference type="OrthoDB" id="275353at2759"/>
<dbReference type="SUPFAM" id="SSF53748">
    <property type="entry name" value="Phosphoglycerate kinase"/>
    <property type="match status" value="1"/>
</dbReference>
<dbReference type="KEGG" id="hro:HELRODRAFT_80463"/>
<reference evidence="18" key="3">
    <citation type="submission" date="2015-06" db="UniProtKB">
        <authorList>
            <consortium name="EnsemblMetazoa"/>
        </authorList>
    </citation>
    <scope>IDENTIFICATION</scope>
</reference>
<dbReference type="EMBL" id="KB096633">
    <property type="protein sequence ID" value="ESO03328.1"/>
    <property type="molecule type" value="Genomic_DNA"/>
</dbReference>
<keyword evidence="9" id="KW-0547">Nucleotide-binding</keyword>
<dbReference type="InParanoid" id="T1G412"/>
<keyword evidence="11 14" id="KW-0067">ATP-binding</keyword>
<dbReference type="STRING" id="6412.T1G412"/>
<dbReference type="GO" id="GO:0046872">
    <property type="term" value="F:metal ion binding"/>
    <property type="evidence" value="ECO:0007669"/>
    <property type="project" value="UniProtKB-KW"/>
</dbReference>
<evidence type="ECO:0000256" key="13">
    <source>
        <dbReference type="ARBA" id="ARBA00023152"/>
    </source>
</evidence>
<evidence type="ECO:0000256" key="8">
    <source>
        <dbReference type="ARBA" id="ARBA00022723"/>
    </source>
</evidence>
<dbReference type="CTD" id="20215810"/>
<evidence type="ECO:0000256" key="10">
    <source>
        <dbReference type="ARBA" id="ARBA00022777"/>
    </source>
</evidence>
<evidence type="ECO:0000256" key="1">
    <source>
        <dbReference type="ARBA" id="ARBA00000642"/>
    </source>
</evidence>
<comment type="catalytic activity">
    <reaction evidence="1 15">
        <text>(2R)-3-phosphoglycerate + ATP = (2R)-3-phospho-glyceroyl phosphate + ADP</text>
        <dbReference type="Rhea" id="RHEA:14801"/>
        <dbReference type="ChEBI" id="CHEBI:30616"/>
        <dbReference type="ChEBI" id="CHEBI:57604"/>
        <dbReference type="ChEBI" id="CHEBI:58272"/>
        <dbReference type="ChEBI" id="CHEBI:456216"/>
        <dbReference type="EC" id="2.7.2.3"/>
    </reaction>
</comment>
<dbReference type="eggNOG" id="KOG1367">
    <property type="taxonomic scope" value="Eukaryota"/>
</dbReference>
<sequence length="415" mass="46322">MSLRRKTIEDIELTNKKILVRLAELDVAIEDGKILDNHRILASLHTIKFLMSKNVKAIIMITHLGKPHGQKLEKLSVKPVADELQKLLDREIIFVHECIGPNVDDVCNNPVPGSIILLENLGFHIEEEGKVDEDGRKIRVEESTLRIFRDSLSKLGDVYVNDAFSAAHMWHCSINQLSNEIKVAGLLMKKEIDSFAKLLEKPLTPFAVILGGSKMVDKMLIIEHLLERITDLIFVGDLAYTFLKATNKMEIGKSNFDEDGAKLVPRIIEKAKFYRVNLILPVDFVTGDKLDEKATMGKAKIKDGIKGDNIGLDIGADSLKKISQSIMKSKTLLWTGYPGMFEWEVFSKGTEGLISWISIATKKGTTTVACGKDTIKCIEKFKAFHKFTHVSLGSEAGMLLLEGWLVGWLVGRIVG</sequence>
<dbReference type="EMBL" id="AMQM01004615">
    <property type="status" value="NOT_ANNOTATED_CDS"/>
    <property type="molecule type" value="Genomic_DNA"/>
</dbReference>
<dbReference type="Gene3D" id="3.40.50.1260">
    <property type="entry name" value="Phosphoglycerate kinase, N-terminal domain"/>
    <property type="match status" value="2"/>
</dbReference>
<evidence type="ECO:0000313" key="19">
    <source>
        <dbReference type="Proteomes" id="UP000015101"/>
    </source>
</evidence>
<feature type="binding site" evidence="14">
    <location>
        <position position="218"/>
    </location>
    <ligand>
        <name>ATP</name>
        <dbReference type="ChEBI" id="CHEBI:30616"/>
    </ligand>
</feature>
<dbReference type="GO" id="GO:0004618">
    <property type="term" value="F:phosphoglycerate kinase activity"/>
    <property type="evidence" value="ECO:0000318"/>
    <property type="project" value="GO_Central"/>
</dbReference>
<evidence type="ECO:0000256" key="3">
    <source>
        <dbReference type="ARBA" id="ARBA00004838"/>
    </source>
</evidence>
<evidence type="ECO:0000256" key="14">
    <source>
        <dbReference type="PIRSR" id="PIRSR000724-2"/>
    </source>
</evidence>
<evidence type="ECO:0000256" key="15">
    <source>
        <dbReference type="RuleBase" id="RU000532"/>
    </source>
</evidence>